<name>A0ABR0AUK5_9CRUS</name>
<evidence type="ECO:0000313" key="1">
    <source>
        <dbReference type="EMBL" id="KAK4028811.1"/>
    </source>
</evidence>
<proteinExistence type="predicted"/>
<dbReference type="EMBL" id="JAOYFB010000039">
    <property type="protein sequence ID" value="KAK4028811.1"/>
    <property type="molecule type" value="Genomic_DNA"/>
</dbReference>
<keyword evidence="2" id="KW-1185">Reference proteome</keyword>
<organism evidence="1 2">
    <name type="scientific">Daphnia magna</name>
    <dbReference type="NCBI Taxonomy" id="35525"/>
    <lineage>
        <taxon>Eukaryota</taxon>
        <taxon>Metazoa</taxon>
        <taxon>Ecdysozoa</taxon>
        <taxon>Arthropoda</taxon>
        <taxon>Crustacea</taxon>
        <taxon>Branchiopoda</taxon>
        <taxon>Diplostraca</taxon>
        <taxon>Cladocera</taxon>
        <taxon>Anomopoda</taxon>
        <taxon>Daphniidae</taxon>
        <taxon>Daphnia</taxon>
    </lineage>
</organism>
<evidence type="ECO:0000313" key="2">
    <source>
        <dbReference type="Proteomes" id="UP001234178"/>
    </source>
</evidence>
<sequence>MSEQREQRRRQTTPKSIVVNGVTYLLNNSPIMQRLGNGPILSRPILAAVQRPMISTDMSDHTDCVVTVSPASAHGHQVIKPIVAAPPNQVDIL</sequence>
<dbReference type="Proteomes" id="UP001234178">
    <property type="component" value="Unassembled WGS sequence"/>
</dbReference>
<reference evidence="1 2" key="1">
    <citation type="journal article" date="2023" name="Nucleic Acids Res.">
        <title>The hologenome of Daphnia magna reveals possible DNA methylation and microbiome-mediated evolution of the host genome.</title>
        <authorList>
            <person name="Chaturvedi A."/>
            <person name="Li X."/>
            <person name="Dhandapani V."/>
            <person name="Marshall H."/>
            <person name="Kissane S."/>
            <person name="Cuenca-Cambronero M."/>
            <person name="Asole G."/>
            <person name="Calvet F."/>
            <person name="Ruiz-Romero M."/>
            <person name="Marangio P."/>
            <person name="Guigo R."/>
            <person name="Rago D."/>
            <person name="Mirbahai L."/>
            <person name="Eastwood N."/>
            <person name="Colbourne J.K."/>
            <person name="Zhou J."/>
            <person name="Mallon E."/>
            <person name="Orsini L."/>
        </authorList>
    </citation>
    <scope>NUCLEOTIDE SEQUENCE [LARGE SCALE GENOMIC DNA]</scope>
    <source>
        <strain evidence="1">LRV0_1</strain>
    </source>
</reference>
<accession>A0ABR0AUK5</accession>
<gene>
    <name evidence="1" type="ORF">OUZ56_021829</name>
</gene>
<protein>
    <submittedName>
        <fullName evidence="1">Uncharacterized protein</fullName>
    </submittedName>
</protein>
<comment type="caution">
    <text evidence="1">The sequence shown here is derived from an EMBL/GenBank/DDBJ whole genome shotgun (WGS) entry which is preliminary data.</text>
</comment>